<dbReference type="PANTHER" id="PTHR35788">
    <property type="entry name" value="EXPORTED PROTEIN-RELATED"/>
    <property type="match status" value="1"/>
</dbReference>
<evidence type="ECO:0000259" key="1">
    <source>
        <dbReference type="Pfam" id="PF12229"/>
    </source>
</evidence>
<accession>A0A7D6ZAE5</accession>
<dbReference type="InterPro" id="IPR007391">
    <property type="entry name" value="Vancomycin_resist_VanW"/>
</dbReference>
<gene>
    <name evidence="2" type="ORF">H0264_00130</name>
</gene>
<dbReference type="KEGG" id="nhu:H0264_00130"/>
<sequence>MVGGGFAPCESTISHLGGWFVTSGSPGRHARERQPDRNSAPAQQFLNSTAARRAGIAAGVLMAAGGLAFAADWSLSSGHVPRGVQVAGIDIGGLERAQAQTRLETELNQRVAQPLTVQIGDVQATLVPRDAGLSVDWDGTWERIGSQPVNPLTRLASFFSTRNVEPAAVIADSAMTAQLDALRAHDRQPVEGGIVFEDARPVGVYPVPGRVLDVPAARTVLSEHWADGSVLELPAVETQAQVTQAAVDRTLREVAQPAVRAAVTFTGKGGNGVLEPAQIAAALTFAPDGQGGLAASYNNDALIAALKPQLHSTEIEPKDATFNVSGTRATVVPSVVGDTIKWDKTLEGLPALLLSPSDRSKTVVYEQVKPKLVTEDAEKLGVTQVVGSFTTSGFSGPSGVNIRTVAQKVDGAVVKPGDTFSLNDFTGPRGVEQGYVESGIINNGRPSTAVGGGISQFATTLYNAAYFAGMEDAGHTEHSYYISRYPAAREATVFDGAIDLKFRNNTPYGVFIETVTTGSDVTVRLWSTKTVEVESITGDRTKPTDPKEITLPKGKECIASEGAPGFTTSDTRVIRDSKSGKEISRTTRTVKYDPIPVVKCE</sequence>
<dbReference type="EMBL" id="CP059399">
    <property type="protein sequence ID" value="QLY30868.1"/>
    <property type="molecule type" value="Genomic_DNA"/>
</dbReference>
<dbReference type="InterPro" id="IPR022029">
    <property type="entry name" value="YoaR-like_PG-bd"/>
</dbReference>
<dbReference type="InterPro" id="IPR052913">
    <property type="entry name" value="Glycopeptide_resist_protein"/>
</dbReference>
<dbReference type="Pfam" id="PF12229">
    <property type="entry name" value="PG_binding_4"/>
    <property type="match status" value="1"/>
</dbReference>
<reference evidence="2 3" key="1">
    <citation type="submission" date="2020-07" db="EMBL/GenBank/DDBJ databases">
        <authorList>
            <person name="Zhuang K."/>
            <person name="Ran Y."/>
        </authorList>
    </citation>
    <scope>NUCLEOTIDE SEQUENCE [LARGE SCALE GENOMIC DNA]</scope>
    <source>
        <strain evidence="2 3">WCH-YHL-001</strain>
    </source>
</reference>
<organism evidence="2 3">
    <name type="scientific">Nocardia huaxiensis</name>
    <dbReference type="NCBI Taxonomy" id="2755382"/>
    <lineage>
        <taxon>Bacteria</taxon>
        <taxon>Bacillati</taxon>
        <taxon>Actinomycetota</taxon>
        <taxon>Actinomycetes</taxon>
        <taxon>Mycobacteriales</taxon>
        <taxon>Nocardiaceae</taxon>
        <taxon>Nocardia</taxon>
    </lineage>
</organism>
<feature type="domain" description="YoaR-like putative peptidoglycan binding" evidence="1">
    <location>
        <begin position="254"/>
        <end position="353"/>
    </location>
</feature>
<dbReference type="AlphaFoldDB" id="A0A7D6ZAE5"/>
<keyword evidence="3" id="KW-1185">Reference proteome</keyword>
<protein>
    <submittedName>
        <fullName evidence="2">VanW family protein</fullName>
    </submittedName>
</protein>
<dbReference type="Proteomes" id="UP000515512">
    <property type="component" value="Chromosome"/>
</dbReference>
<dbReference type="Pfam" id="PF04294">
    <property type="entry name" value="VanW"/>
    <property type="match status" value="1"/>
</dbReference>
<proteinExistence type="predicted"/>
<evidence type="ECO:0000313" key="2">
    <source>
        <dbReference type="EMBL" id="QLY30868.1"/>
    </source>
</evidence>
<name>A0A7D6ZAE5_9NOCA</name>
<dbReference type="PANTHER" id="PTHR35788:SF1">
    <property type="entry name" value="EXPORTED PROTEIN"/>
    <property type="match status" value="1"/>
</dbReference>
<evidence type="ECO:0000313" key="3">
    <source>
        <dbReference type="Proteomes" id="UP000515512"/>
    </source>
</evidence>